<comment type="caution">
    <text evidence="1">Lacks conserved residue(s) required for the propagation of feature annotation.</text>
</comment>
<reference evidence="3 4" key="1">
    <citation type="submission" date="2014-12" db="EMBL/GenBank/DDBJ databases">
        <title>Draft genome sequences of 29 type strains of Enterococci.</title>
        <authorList>
            <person name="Zhong Z."/>
            <person name="Sun Z."/>
            <person name="Liu W."/>
            <person name="Zhang W."/>
            <person name="Zhang H."/>
        </authorList>
    </citation>
    <scope>NUCLEOTIDE SEQUENCE [LARGE SCALE GENOMIC DNA]</scope>
    <source>
        <strain evidence="3 4">DSM 17690</strain>
    </source>
</reference>
<reference evidence="2" key="2">
    <citation type="journal article" date="2021" name="PeerJ">
        <title>Extensive microbial diversity within the chicken gut microbiome revealed by metagenomics and culture.</title>
        <authorList>
            <person name="Gilroy R."/>
            <person name="Ravi A."/>
            <person name="Getino M."/>
            <person name="Pursley I."/>
            <person name="Horton D.L."/>
            <person name="Alikhan N.F."/>
            <person name="Baker D."/>
            <person name="Gharbi K."/>
            <person name="Hall N."/>
            <person name="Watson M."/>
            <person name="Adriaenssens E.M."/>
            <person name="Foster-Nyarko E."/>
            <person name="Jarju S."/>
            <person name="Secka A."/>
            <person name="Antonio M."/>
            <person name="Oren A."/>
            <person name="Chaudhuri R.R."/>
            <person name="La Ragione R."/>
            <person name="Hildebrand F."/>
            <person name="Pallen M.J."/>
        </authorList>
    </citation>
    <scope>NUCLEOTIDE SEQUENCE</scope>
    <source>
        <strain evidence="2">150</strain>
    </source>
</reference>
<reference evidence="2" key="3">
    <citation type="submission" date="2021-11" db="EMBL/GenBank/DDBJ databases">
        <authorList>
            <person name="Gilroy R."/>
        </authorList>
    </citation>
    <scope>NUCLEOTIDE SEQUENCE</scope>
    <source>
        <strain evidence="2">150</strain>
    </source>
</reference>
<evidence type="ECO:0000313" key="4">
    <source>
        <dbReference type="Proteomes" id="UP000182149"/>
    </source>
</evidence>
<gene>
    <name evidence="2" type="ORF">K8V42_01715</name>
    <name evidence="3" type="ORF">RU93_GL001765</name>
</gene>
<dbReference type="GO" id="GO:0008982">
    <property type="term" value="F:protein-N(PI)-phosphohistidine-sugar phosphotransferase activity"/>
    <property type="evidence" value="ECO:0007669"/>
    <property type="project" value="InterPro"/>
</dbReference>
<protein>
    <submittedName>
        <fullName evidence="2">PTS glucitol/sorbitol transporter subunit IIA</fullName>
    </submittedName>
    <submittedName>
        <fullName evidence="3">Phosphotransferase system enzyme IIA component</fullName>
    </submittedName>
</protein>
<proteinExistence type="predicted"/>
<dbReference type="GO" id="GO:0016301">
    <property type="term" value="F:kinase activity"/>
    <property type="evidence" value="ECO:0007669"/>
    <property type="project" value="TreeGrafter"/>
</dbReference>
<accession>A0A1L8QUU5</accession>
<dbReference type="EMBL" id="JXKD01000004">
    <property type="protein sequence ID" value="OJG11278.1"/>
    <property type="molecule type" value="Genomic_DNA"/>
</dbReference>
<dbReference type="InterPro" id="IPR004716">
    <property type="entry name" value="PTS_IIA_glucitol/sorbitol-sp"/>
</dbReference>
<dbReference type="PROSITE" id="PS51097">
    <property type="entry name" value="PTS_EIIA_TYPE_5"/>
    <property type="match status" value="1"/>
</dbReference>
<dbReference type="STRING" id="328396.RU93_GL001765"/>
<organism evidence="3 4">
    <name type="scientific">Enterococcus aquimarinus</name>
    <dbReference type="NCBI Taxonomy" id="328396"/>
    <lineage>
        <taxon>Bacteria</taxon>
        <taxon>Bacillati</taxon>
        <taxon>Bacillota</taxon>
        <taxon>Bacilli</taxon>
        <taxon>Lactobacillales</taxon>
        <taxon>Enterococcaceae</taxon>
        <taxon>Enterococcus</taxon>
    </lineage>
</organism>
<dbReference type="PANTHER" id="PTHR40398:SF1">
    <property type="entry name" value="PTS SYSTEM GLUCITOL_SORBITOL-SPECIFIC EIIA COMPONENT"/>
    <property type="match status" value="1"/>
</dbReference>
<dbReference type="EMBL" id="JAJJVO010000029">
    <property type="protein sequence ID" value="MCC9272990.1"/>
    <property type="molecule type" value="Genomic_DNA"/>
</dbReference>
<sequence>MQEAKIIRIGAKATDHKEPILLFFGEGVTEGLEEYSIVQKIADPLAIELAVGDKILFGDATYYITYVGPYANQNLQSIEHVSFVFSDEPKEKMASSVYLTPTKVPTITTGMKITYQG</sequence>
<evidence type="ECO:0000313" key="2">
    <source>
        <dbReference type="EMBL" id="MCC9272990.1"/>
    </source>
</evidence>
<dbReference type="Pfam" id="PF03829">
    <property type="entry name" value="PTSIIA_gutA"/>
    <property type="match status" value="1"/>
</dbReference>
<dbReference type="InterPro" id="IPR036665">
    <property type="entry name" value="PTS_IIA_glucitol/sorbitol_sf"/>
</dbReference>
<dbReference type="RefSeq" id="WP_071874479.1">
    <property type="nucleotide sequence ID" value="NZ_JBHSHF010000020.1"/>
</dbReference>
<dbReference type="AlphaFoldDB" id="A0A1L8QUU5"/>
<evidence type="ECO:0000313" key="3">
    <source>
        <dbReference type="EMBL" id="OJG11278.1"/>
    </source>
</evidence>
<name>A0A1L8QUU5_9ENTE</name>
<evidence type="ECO:0000256" key="1">
    <source>
        <dbReference type="PROSITE-ProRule" id="PRU00420"/>
    </source>
</evidence>
<comment type="caution">
    <text evidence="3">The sequence shown here is derived from an EMBL/GenBank/DDBJ whole genome shotgun (WGS) entry which is preliminary data.</text>
</comment>
<dbReference type="GO" id="GO:0009401">
    <property type="term" value="P:phosphoenolpyruvate-dependent sugar phosphotransferase system"/>
    <property type="evidence" value="ECO:0007669"/>
    <property type="project" value="InterPro"/>
</dbReference>
<dbReference type="SUPFAM" id="SSF141530">
    <property type="entry name" value="PTSIIA/GutA-like"/>
    <property type="match status" value="1"/>
</dbReference>
<dbReference type="GO" id="GO:0005737">
    <property type="term" value="C:cytoplasm"/>
    <property type="evidence" value="ECO:0007669"/>
    <property type="project" value="InterPro"/>
</dbReference>
<dbReference type="PANTHER" id="PTHR40398">
    <property type="entry name" value="PTS SYSTEM GLUCITOL/SORBITOL-SPECIFIC EIIA COMPONENT"/>
    <property type="match status" value="1"/>
</dbReference>
<dbReference type="OrthoDB" id="7065254at2"/>
<dbReference type="Gene3D" id="2.40.33.40">
    <property type="entry name" value="Phosphotransferase system, glucitol/sorbitol-specific IIA component"/>
    <property type="match status" value="1"/>
</dbReference>
<keyword evidence="4" id="KW-1185">Reference proteome</keyword>
<keyword evidence="3" id="KW-0808">Transferase</keyword>
<dbReference type="Proteomes" id="UP000813384">
    <property type="component" value="Unassembled WGS sequence"/>
</dbReference>
<dbReference type="Proteomes" id="UP000182149">
    <property type="component" value="Unassembled WGS sequence"/>
</dbReference>